<dbReference type="PANTHER" id="PTHR13389:SF0">
    <property type="entry name" value="PUMILIO HOMOLOG 3"/>
    <property type="match status" value="1"/>
</dbReference>
<dbReference type="GO" id="GO:0005730">
    <property type="term" value="C:nucleolus"/>
    <property type="evidence" value="ECO:0000318"/>
    <property type="project" value="GO_Central"/>
</dbReference>
<accession>Q5KMG9</accession>
<dbReference type="PaxDb" id="214684-Q5KMG9"/>
<sequence length="689" mass="76032">MAPKAAQKKRSAPDAGSAPKKTKVAQSDKSSKPAAPKQSKSRSAPREREEEAKKRKKPITQGGGEEEDEDVSMDEGSFSDEDQEDQETERNDVDMDDGDAQGAAPEKKRLSKAEKQALHAAQPHRTTLLPSHPLLHDTLLPLWETARRADLSKEERKKAITELWEAVKGRVIEVSRGHKGGRVLQTIVKYGGKEERLGVAMELEPQWKAMMESKYSKFLMSKLIRYCPSIRPLLIPHLAPQLLNLLNHAHAVTPLSDLYELWASAKERRLLVRGFYPREVKIFDGAKQGVEVKGLEASLEDMGEGKGRERVLDAIEKTVLDVFNATQKNALGQAIFHRLVLEYVQCIYKFLDGEASSKKMHELLAAGAESFPEIVHTKDGSAVVRELIVRGNAKDRKQILQPLRKHVEALCKDGDAQMVLFTAFDCVDDTKLMGKAFVSDIISLAPDLAFDKHGRRAIFYLLTPTSTRHFIHASLTSLAESAQKAKELGTSKKDMDVRRKELLSYANEGLVKLVEEKGEVMVRDPGAGLVVQEILLYAQGDKSAAIQTLASALTLPYPDPAPLDPNPDPTVSHPLDLSHAIRTYKLLLSGGHFDHKTQTLSIPDSSLSPAFSRAVWDALTSAEAGGAENIERVCKGNAPFVMVELIEGMKKRGDGEEVKKILGKKGVKETVEKSVRKGTALLAEKIGEL</sequence>
<keyword evidence="1" id="KW-0694">RNA-binding</keyword>
<name>Q5KMG9_CRYD1</name>
<dbReference type="eggNOG" id="KOG2050">
    <property type="taxonomic scope" value="Eukaryota"/>
</dbReference>
<dbReference type="EMBL" id="AE017342">
    <property type="protein sequence ID" value="AAW41535.1"/>
    <property type="molecule type" value="Genomic_DNA"/>
</dbReference>
<evidence type="ECO:0000259" key="3">
    <source>
        <dbReference type="Pfam" id="PF08144"/>
    </source>
</evidence>
<dbReference type="GO" id="GO:0003729">
    <property type="term" value="F:mRNA binding"/>
    <property type="evidence" value="ECO:0000318"/>
    <property type="project" value="GO_Central"/>
</dbReference>
<feature type="domain" description="CPL" evidence="3">
    <location>
        <begin position="451"/>
        <end position="597"/>
    </location>
</feature>
<dbReference type="PANTHER" id="PTHR13389">
    <property type="entry name" value="PUMILIO HOMOLOG 3"/>
    <property type="match status" value="1"/>
</dbReference>
<feature type="region of interest" description="Disordered" evidence="2">
    <location>
        <begin position="1"/>
        <end position="132"/>
    </location>
</feature>
<organism evidence="4 5">
    <name type="scientific">Cryptococcus deneoformans (strain JEC21 / ATCC MYA-565)</name>
    <name type="common">Cryptococcus neoformans var. neoformans serotype D</name>
    <dbReference type="NCBI Taxonomy" id="214684"/>
    <lineage>
        <taxon>Eukaryota</taxon>
        <taxon>Fungi</taxon>
        <taxon>Dikarya</taxon>
        <taxon>Basidiomycota</taxon>
        <taxon>Agaricomycotina</taxon>
        <taxon>Tremellomycetes</taxon>
        <taxon>Tremellales</taxon>
        <taxon>Cryptococcaceae</taxon>
        <taxon>Cryptococcus</taxon>
        <taxon>Cryptococcus neoformans species complex</taxon>
    </lineage>
</organism>
<dbReference type="InterPro" id="IPR040059">
    <property type="entry name" value="PUM3"/>
</dbReference>
<dbReference type="SUPFAM" id="SSF48371">
    <property type="entry name" value="ARM repeat"/>
    <property type="match status" value="1"/>
</dbReference>
<feature type="compositionally biased region" description="Acidic residues" evidence="2">
    <location>
        <begin position="64"/>
        <end position="87"/>
    </location>
</feature>
<evidence type="ECO:0000256" key="2">
    <source>
        <dbReference type="SAM" id="MobiDB-lite"/>
    </source>
</evidence>
<dbReference type="OMA" id="YGPEFSI"/>
<feature type="compositionally biased region" description="Low complexity" evidence="2">
    <location>
        <begin position="25"/>
        <end position="42"/>
    </location>
</feature>
<dbReference type="InParanoid" id="Q5KMG9"/>
<dbReference type="HOGENOM" id="CLU_013994_2_0_1"/>
<dbReference type="InterPro" id="IPR016024">
    <property type="entry name" value="ARM-type_fold"/>
</dbReference>
<dbReference type="OrthoDB" id="497380at2759"/>
<evidence type="ECO:0000256" key="1">
    <source>
        <dbReference type="ARBA" id="ARBA00022884"/>
    </source>
</evidence>
<evidence type="ECO:0000313" key="5">
    <source>
        <dbReference type="Proteomes" id="UP000002149"/>
    </source>
</evidence>
<keyword evidence="5" id="KW-1185">Reference proteome</keyword>
<dbReference type="InterPro" id="IPR011989">
    <property type="entry name" value="ARM-like"/>
</dbReference>
<gene>
    <name evidence="4" type="ordered locus">CNB01740</name>
</gene>
<dbReference type="Proteomes" id="UP000002149">
    <property type="component" value="Chromosome 2"/>
</dbReference>
<dbReference type="GO" id="GO:0006417">
    <property type="term" value="P:regulation of translation"/>
    <property type="evidence" value="ECO:0000318"/>
    <property type="project" value="GO_Central"/>
</dbReference>
<dbReference type="RefSeq" id="XP_568842.1">
    <property type="nucleotide sequence ID" value="XM_568842.2"/>
</dbReference>
<dbReference type="InterPro" id="IPR012959">
    <property type="entry name" value="CPL_dom"/>
</dbReference>
<protein>
    <recommendedName>
        <fullName evidence="3">CPL domain-containing protein</fullName>
    </recommendedName>
</protein>
<dbReference type="AlphaFoldDB" id="Q5KMG9"/>
<dbReference type="KEGG" id="cne:CNB01740"/>
<proteinExistence type="predicted"/>
<accession>Q55XG4</accession>
<dbReference type="VEuPathDB" id="FungiDB:CNB01740"/>
<dbReference type="STRING" id="214684.Q5KMG9"/>
<feature type="compositionally biased region" description="Basic and acidic residues" evidence="2">
    <location>
        <begin position="105"/>
        <end position="117"/>
    </location>
</feature>
<dbReference type="Gene3D" id="1.25.10.10">
    <property type="entry name" value="Leucine-rich Repeat Variant"/>
    <property type="match status" value="1"/>
</dbReference>
<reference evidence="4 5" key="1">
    <citation type="journal article" date="2005" name="Science">
        <title>The genome of the basidiomycetous yeast and human pathogen Cryptococcus neoformans.</title>
        <authorList>
            <person name="Loftus B.J."/>
            <person name="Fung E."/>
            <person name="Roncaglia P."/>
            <person name="Rowley D."/>
            <person name="Amedeo P."/>
            <person name="Bruno D."/>
            <person name="Vamathevan J."/>
            <person name="Miranda M."/>
            <person name="Anderson I.J."/>
            <person name="Fraser J.A."/>
            <person name="Allen J.E."/>
            <person name="Bosdet I.E."/>
            <person name="Brent M.R."/>
            <person name="Chiu R."/>
            <person name="Doering T.L."/>
            <person name="Donlin M.J."/>
            <person name="D'Souza C.A."/>
            <person name="Fox D.S."/>
            <person name="Grinberg V."/>
            <person name="Fu J."/>
            <person name="Fukushima M."/>
            <person name="Haas B.J."/>
            <person name="Huang J.C."/>
            <person name="Janbon G."/>
            <person name="Jones S.J."/>
            <person name="Koo H.L."/>
            <person name="Krzywinski M.I."/>
            <person name="Kwon-Chung J.K."/>
            <person name="Lengeler K.B."/>
            <person name="Maiti R."/>
            <person name="Marra M.A."/>
            <person name="Marra R.E."/>
            <person name="Mathewson C.A."/>
            <person name="Mitchell T.G."/>
            <person name="Pertea M."/>
            <person name="Riggs F.R."/>
            <person name="Salzberg S.L."/>
            <person name="Schein J.E."/>
            <person name="Shvartsbeyn A."/>
            <person name="Shin H."/>
            <person name="Shumway M."/>
            <person name="Specht C.A."/>
            <person name="Suh B.B."/>
            <person name="Tenney A."/>
            <person name="Utterback T.R."/>
            <person name="Wickes B.L."/>
            <person name="Wortman J.R."/>
            <person name="Wye N.H."/>
            <person name="Kronstad J.W."/>
            <person name="Lodge J.K."/>
            <person name="Heitman J."/>
            <person name="Davis R.W."/>
            <person name="Fraser C.M."/>
            <person name="Hyman R.W."/>
        </authorList>
    </citation>
    <scope>NUCLEOTIDE SEQUENCE [LARGE SCALE GENOMIC DNA]</scope>
    <source>
        <strain evidence="5">JEC21 / ATCC MYA-565</strain>
    </source>
</reference>
<dbReference type="FunCoup" id="Q5KMG9">
    <property type="interactions" value="509"/>
</dbReference>
<evidence type="ECO:0000313" key="4">
    <source>
        <dbReference type="EMBL" id="AAW41535.1"/>
    </source>
</evidence>
<dbReference type="Pfam" id="PF08144">
    <property type="entry name" value="CPL"/>
    <property type="match status" value="1"/>
</dbReference>
<dbReference type="GeneID" id="3255722"/>
<feature type="compositionally biased region" description="Basic residues" evidence="2">
    <location>
        <begin position="1"/>
        <end position="10"/>
    </location>
</feature>
<feature type="compositionally biased region" description="Basic and acidic residues" evidence="2">
    <location>
        <begin position="44"/>
        <end position="53"/>
    </location>
</feature>